<evidence type="ECO:0000256" key="15">
    <source>
        <dbReference type="PIRSR" id="PIRSR640255-1"/>
    </source>
</evidence>
<dbReference type="AlphaFoldDB" id="A0A0C7NDI6"/>
<organism evidence="21 22">
    <name type="scientific">Lachancea lanzarotensis</name>
    <dbReference type="NCBI Taxonomy" id="1245769"/>
    <lineage>
        <taxon>Eukaryota</taxon>
        <taxon>Fungi</taxon>
        <taxon>Dikarya</taxon>
        <taxon>Ascomycota</taxon>
        <taxon>Saccharomycotina</taxon>
        <taxon>Saccharomycetes</taxon>
        <taxon>Saccharomycetales</taxon>
        <taxon>Saccharomycetaceae</taxon>
        <taxon>Lachancea</taxon>
    </lineage>
</organism>
<evidence type="ECO:0000256" key="13">
    <source>
        <dbReference type="ARBA" id="ARBA00023136"/>
    </source>
</evidence>
<dbReference type="EMBL" id="LN736370">
    <property type="protein sequence ID" value="CEP64390.1"/>
    <property type="molecule type" value="Genomic_DNA"/>
</dbReference>
<evidence type="ECO:0000256" key="5">
    <source>
        <dbReference type="ARBA" id="ARBA00011738"/>
    </source>
</evidence>
<feature type="domain" description="DNA/RNA non-specific endonuclease/pyrophosphatase/phosphodiesterase" evidence="20">
    <location>
        <begin position="86"/>
        <end position="303"/>
    </location>
</feature>
<feature type="region of interest" description="Disordered" evidence="18">
    <location>
        <begin position="31"/>
        <end position="63"/>
    </location>
</feature>
<evidence type="ECO:0000256" key="10">
    <source>
        <dbReference type="ARBA" id="ARBA00022801"/>
    </source>
</evidence>
<protein>
    <recommendedName>
        <fullName evidence="17">Endonuclease</fullName>
        <ecNumber evidence="17">3.1.30.-</ecNumber>
    </recommendedName>
</protein>
<dbReference type="SUPFAM" id="SSF54060">
    <property type="entry name" value="His-Me finger endonucleases"/>
    <property type="match status" value="1"/>
</dbReference>
<evidence type="ECO:0000313" key="22">
    <source>
        <dbReference type="Proteomes" id="UP000054304"/>
    </source>
</evidence>
<keyword evidence="22" id="KW-1185">Reference proteome</keyword>
<dbReference type="GO" id="GO:0005634">
    <property type="term" value="C:nucleus"/>
    <property type="evidence" value="ECO:0007669"/>
    <property type="project" value="EnsemblFungi"/>
</dbReference>
<comment type="subunit">
    <text evidence="5">Homodimer.</text>
</comment>
<dbReference type="PANTHER" id="PTHR13966:SF5">
    <property type="entry name" value="ENDONUCLEASE G, MITOCHONDRIAL"/>
    <property type="match status" value="1"/>
</dbReference>
<dbReference type="SMART" id="SM00477">
    <property type="entry name" value="NUC"/>
    <property type="match status" value="1"/>
</dbReference>
<dbReference type="GO" id="GO:0006309">
    <property type="term" value="P:apoptotic DNA fragmentation"/>
    <property type="evidence" value="ECO:0007669"/>
    <property type="project" value="EnsemblFungi"/>
</dbReference>
<dbReference type="GO" id="GO:0006401">
    <property type="term" value="P:RNA catabolic process"/>
    <property type="evidence" value="ECO:0007669"/>
    <property type="project" value="EnsemblFungi"/>
</dbReference>
<dbReference type="SMART" id="SM00892">
    <property type="entry name" value="Endonuclease_NS"/>
    <property type="match status" value="1"/>
</dbReference>
<evidence type="ECO:0000256" key="8">
    <source>
        <dbReference type="ARBA" id="ARBA00022759"/>
    </source>
</evidence>
<reference evidence="21 22" key="1">
    <citation type="submission" date="2014-12" db="EMBL/GenBank/DDBJ databases">
        <authorList>
            <person name="Neuveglise Cecile"/>
        </authorList>
    </citation>
    <scope>NUCLEOTIDE SEQUENCE [LARGE SCALE GENOMIC DNA]</scope>
    <source>
        <strain evidence="21 22">CBS 12615</strain>
    </source>
</reference>
<comment type="cofactor">
    <cofactor evidence="1">
        <name>Mn(2+)</name>
        <dbReference type="ChEBI" id="CHEBI:29035"/>
    </cofactor>
</comment>
<evidence type="ECO:0000256" key="17">
    <source>
        <dbReference type="RuleBase" id="RU366055"/>
    </source>
</evidence>
<dbReference type="InterPro" id="IPR044929">
    <property type="entry name" value="DNA/RNA_non-sp_Endonuclease_sf"/>
</dbReference>
<dbReference type="GO" id="GO:0004521">
    <property type="term" value="F:RNA endonuclease activity"/>
    <property type="evidence" value="ECO:0007669"/>
    <property type="project" value="EnsemblFungi"/>
</dbReference>
<keyword evidence="13" id="KW-0472">Membrane</keyword>
<dbReference type="CDD" id="cd00091">
    <property type="entry name" value="NUC"/>
    <property type="match status" value="1"/>
</dbReference>
<dbReference type="InterPro" id="IPR001604">
    <property type="entry name" value="Endo_G_ENPP1-like_dom"/>
</dbReference>
<evidence type="ECO:0000256" key="18">
    <source>
        <dbReference type="SAM" id="MobiDB-lite"/>
    </source>
</evidence>
<comment type="similarity">
    <text evidence="4 17">Belongs to the DNA/RNA non-specific endonuclease family.</text>
</comment>
<dbReference type="EC" id="3.1.30.-" evidence="17"/>
<dbReference type="GO" id="GO:0005829">
    <property type="term" value="C:cytosol"/>
    <property type="evidence" value="ECO:0007669"/>
    <property type="project" value="EnsemblFungi"/>
</dbReference>
<keyword evidence="6 17" id="KW-0540">Nuclease</keyword>
<evidence type="ECO:0000313" key="21">
    <source>
        <dbReference type="EMBL" id="CEP64390.1"/>
    </source>
</evidence>
<name>A0A0C7NDI6_9SACH</name>
<keyword evidence="14" id="KW-0464">Manganese</keyword>
<evidence type="ECO:0000256" key="1">
    <source>
        <dbReference type="ARBA" id="ARBA00001936"/>
    </source>
</evidence>
<evidence type="ECO:0000256" key="11">
    <source>
        <dbReference type="ARBA" id="ARBA00022842"/>
    </source>
</evidence>
<comment type="subcellular location">
    <subcellularLocation>
        <location evidence="3">Mitochondrion inner membrane</location>
    </subcellularLocation>
</comment>
<dbReference type="Pfam" id="PF01223">
    <property type="entry name" value="Endonuclease_NS"/>
    <property type="match status" value="1"/>
</dbReference>
<dbReference type="InterPro" id="IPR020821">
    <property type="entry name" value="ENPP1-3/EXOG-like_nuc-like"/>
</dbReference>
<keyword evidence="7 16" id="KW-0479">Metal-binding</keyword>
<evidence type="ECO:0000256" key="7">
    <source>
        <dbReference type="ARBA" id="ARBA00022723"/>
    </source>
</evidence>
<keyword evidence="12" id="KW-0496">Mitochondrion</keyword>
<evidence type="ECO:0000256" key="6">
    <source>
        <dbReference type="ARBA" id="ARBA00022722"/>
    </source>
</evidence>
<evidence type="ECO:0000256" key="12">
    <source>
        <dbReference type="ARBA" id="ARBA00023128"/>
    </source>
</evidence>
<dbReference type="InterPro" id="IPR044925">
    <property type="entry name" value="His-Me_finger_sf"/>
</dbReference>
<dbReference type="GO" id="GO:0000014">
    <property type="term" value="F:single-stranded DNA endodeoxyribonuclease activity"/>
    <property type="evidence" value="ECO:0007669"/>
    <property type="project" value="EnsemblFungi"/>
</dbReference>
<sequence length="341" mass="38124">MSFRPLLTGIGSFGLGGCVIATFWRNPFGHGSGDKGGTITDGAESSRPPVKSSGGHNGSISEQSSNINPSGFFKYGFPGPIHDLRNREEFVSCYDRQNRIPYWVVEHITPESLKNKSGDRKNSFFREDEVVPETFRSRLKDYFRSGYDRGHLAPAANAKFSQQAMDETFYLTNICPQVGEGFNRDYWAHLEYFCRQLTEKYQSVRIVTGPLFLPRKDPVDGKMKITYEVIGNPPTVAVPTHFYKLIVAENATSNPNSDVVAVGAFVLPNDKISNETKLTDFEVPVDAISRSTGLQLLQNLPDNKRVELCKQVECRIVVREFNKAIAEPKKLPALPAPRKPT</sequence>
<feature type="domain" description="ENPP1-3/EXOG-like endonuclease/phosphodiesterase" evidence="19">
    <location>
        <begin position="87"/>
        <end position="303"/>
    </location>
</feature>
<evidence type="ECO:0000256" key="14">
    <source>
        <dbReference type="ARBA" id="ARBA00023211"/>
    </source>
</evidence>
<dbReference type="InterPro" id="IPR018524">
    <property type="entry name" value="DNA/RNA_endonuclease_AS"/>
</dbReference>
<dbReference type="PROSITE" id="PS51257">
    <property type="entry name" value="PROKAR_LIPOPROTEIN"/>
    <property type="match status" value="1"/>
</dbReference>
<evidence type="ECO:0000259" key="19">
    <source>
        <dbReference type="SMART" id="SM00477"/>
    </source>
</evidence>
<accession>A0A0C7NDI6</accession>
<keyword evidence="9" id="KW-0999">Mitochondrion inner membrane</keyword>
<dbReference type="HOGENOM" id="CLU_055174_0_2_1"/>
<dbReference type="GO" id="GO:0003676">
    <property type="term" value="F:nucleic acid binding"/>
    <property type="evidence" value="ECO:0007669"/>
    <property type="project" value="InterPro"/>
</dbReference>
<keyword evidence="11" id="KW-0460">Magnesium</keyword>
<evidence type="ECO:0000256" key="3">
    <source>
        <dbReference type="ARBA" id="ARBA00004273"/>
    </source>
</evidence>
<dbReference type="OrthoDB" id="5418055at2759"/>
<dbReference type="GeneID" id="34687938"/>
<dbReference type="GO" id="GO:0051607">
    <property type="term" value="P:defense response to virus"/>
    <property type="evidence" value="ECO:0007669"/>
    <property type="project" value="EnsemblFungi"/>
</dbReference>
<dbReference type="GO" id="GO:0046872">
    <property type="term" value="F:metal ion binding"/>
    <property type="evidence" value="ECO:0007669"/>
    <property type="project" value="UniProtKB-KW"/>
</dbReference>
<dbReference type="STRING" id="1245769.A0A0C7NDI6"/>
<dbReference type="Gene3D" id="3.40.570.10">
    <property type="entry name" value="Extracellular Endonuclease, subunit A"/>
    <property type="match status" value="1"/>
</dbReference>
<keyword evidence="8 17" id="KW-0255">Endonuclease</keyword>
<dbReference type="InterPro" id="IPR040255">
    <property type="entry name" value="Non-specific_endonuclease"/>
</dbReference>
<dbReference type="GO" id="GO:0004529">
    <property type="term" value="F:DNA exonuclease activity"/>
    <property type="evidence" value="ECO:0007669"/>
    <property type="project" value="EnsemblFungi"/>
</dbReference>
<proteinExistence type="inferred from homology"/>
<keyword evidence="10 17" id="KW-0378">Hydrolase</keyword>
<evidence type="ECO:0000256" key="9">
    <source>
        <dbReference type="ARBA" id="ARBA00022792"/>
    </source>
</evidence>
<feature type="active site" description="Proton acceptor" evidence="15">
    <location>
        <position position="151"/>
    </location>
</feature>
<evidence type="ECO:0000259" key="20">
    <source>
        <dbReference type="SMART" id="SM00892"/>
    </source>
</evidence>
<feature type="binding site" evidence="16">
    <location>
        <position position="183"/>
    </location>
    <ligand>
        <name>Mg(2+)</name>
        <dbReference type="ChEBI" id="CHEBI:18420"/>
        <note>catalytic</note>
    </ligand>
</feature>
<dbReference type="RefSeq" id="XP_022630597.1">
    <property type="nucleotide sequence ID" value="XM_022775225.1"/>
</dbReference>
<evidence type="ECO:0000256" key="2">
    <source>
        <dbReference type="ARBA" id="ARBA00001946"/>
    </source>
</evidence>
<dbReference type="GO" id="GO:0005743">
    <property type="term" value="C:mitochondrial inner membrane"/>
    <property type="evidence" value="ECO:0007669"/>
    <property type="project" value="UniProtKB-SubCell"/>
</dbReference>
<evidence type="ECO:0000256" key="16">
    <source>
        <dbReference type="PIRSR" id="PIRSR640255-2"/>
    </source>
</evidence>
<gene>
    <name evidence="21" type="ORF">LALA0_S11e03004g</name>
</gene>
<dbReference type="FunFam" id="3.40.570.10:FF:000004">
    <property type="entry name" value="Nuclease 1, mitochondrial"/>
    <property type="match status" value="1"/>
</dbReference>
<dbReference type="PROSITE" id="PS01070">
    <property type="entry name" value="NUCLEASE_NON_SPEC"/>
    <property type="match status" value="1"/>
</dbReference>
<dbReference type="GO" id="GO:0006310">
    <property type="term" value="P:DNA recombination"/>
    <property type="evidence" value="ECO:0007669"/>
    <property type="project" value="EnsemblFungi"/>
</dbReference>
<dbReference type="Proteomes" id="UP000054304">
    <property type="component" value="Unassembled WGS sequence"/>
</dbReference>
<comment type="cofactor">
    <cofactor evidence="2 17">
        <name>Mg(2+)</name>
        <dbReference type="ChEBI" id="CHEBI:18420"/>
    </cofactor>
</comment>
<evidence type="ECO:0000256" key="4">
    <source>
        <dbReference type="ARBA" id="ARBA00010052"/>
    </source>
</evidence>
<dbReference type="PANTHER" id="PTHR13966">
    <property type="entry name" value="ENDONUCLEASE RELATED"/>
    <property type="match status" value="1"/>
</dbReference>